<accession>A0ABD3HG62</accession>
<evidence type="ECO:0000313" key="2">
    <source>
        <dbReference type="Proteomes" id="UP001633002"/>
    </source>
</evidence>
<dbReference type="AlphaFoldDB" id="A0ABD3HG62"/>
<sequence>MAAVTARLGLISSFTASSFARQGRPAPNFNKNQKRAIWSVRCSAGSQTVAETSRAKTDSSAWKTFVEQVSGEWDGYGADFTFTGEALELPSSVVPDAFREWGVEIHDWQTMCPTLALEEPQDISYRVIRFLPTVGCEADAATPYITEQRDFSFTKTFAFHPNGSYSAVWKGKGIQRNSSEIGRTSKIVVRDMDIQDQWEVEHCLVREGGSDKNRARILQQFRIDEGVPKLRNITVYLEKWDGPFRNGESLGGCSTSGSGFATTAPLETGTLTGAWQVESFTATVGESPSEPLTFEGSSQAQRSLEGEVVALPKGLWSSVRTSNDDNSYLIGAGWLVTPDESIVSEVEYLASGDFKSSRIRFEQRR</sequence>
<gene>
    <name evidence="1" type="ORF">R1sor_016821</name>
</gene>
<proteinExistence type="predicted"/>
<dbReference type="EMBL" id="JBJQOH010000004">
    <property type="protein sequence ID" value="KAL3690512.1"/>
    <property type="molecule type" value="Genomic_DNA"/>
</dbReference>
<evidence type="ECO:0000313" key="1">
    <source>
        <dbReference type="EMBL" id="KAL3690512.1"/>
    </source>
</evidence>
<name>A0ABD3HG62_9MARC</name>
<protein>
    <submittedName>
        <fullName evidence="1">Uncharacterized protein</fullName>
    </submittedName>
</protein>
<keyword evidence="2" id="KW-1185">Reference proteome</keyword>
<reference evidence="1 2" key="1">
    <citation type="submission" date="2024-09" db="EMBL/GenBank/DDBJ databases">
        <title>Chromosome-scale assembly of Riccia sorocarpa.</title>
        <authorList>
            <person name="Paukszto L."/>
        </authorList>
    </citation>
    <scope>NUCLEOTIDE SEQUENCE [LARGE SCALE GENOMIC DNA]</scope>
    <source>
        <strain evidence="1">LP-2024</strain>
        <tissue evidence="1">Aerial parts of the thallus</tissue>
    </source>
</reference>
<organism evidence="1 2">
    <name type="scientific">Riccia sorocarpa</name>
    <dbReference type="NCBI Taxonomy" id="122646"/>
    <lineage>
        <taxon>Eukaryota</taxon>
        <taxon>Viridiplantae</taxon>
        <taxon>Streptophyta</taxon>
        <taxon>Embryophyta</taxon>
        <taxon>Marchantiophyta</taxon>
        <taxon>Marchantiopsida</taxon>
        <taxon>Marchantiidae</taxon>
        <taxon>Marchantiales</taxon>
        <taxon>Ricciaceae</taxon>
        <taxon>Riccia</taxon>
    </lineage>
</organism>
<comment type="caution">
    <text evidence="1">The sequence shown here is derived from an EMBL/GenBank/DDBJ whole genome shotgun (WGS) entry which is preliminary data.</text>
</comment>
<dbReference type="Proteomes" id="UP001633002">
    <property type="component" value="Unassembled WGS sequence"/>
</dbReference>